<dbReference type="GeneID" id="107070986"/>
<evidence type="ECO:0000259" key="8">
    <source>
        <dbReference type="Pfam" id="PF07810"/>
    </source>
</evidence>
<keyword evidence="4 7" id="KW-1133">Transmembrane helix</keyword>
<feature type="transmembrane region" description="Helical" evidence="7">
    <location>
        <begin position="784"/>
        <end position="802"/>
    </location>
</feature>
<organism evidence="9 10">
    <name type="scientific">Polistes dominula</name>
    <name type="common">European paper wasp</name>
    <name type="synonym">Vespa dominula</name>
    <dbReference type="NCBI Taxonomy" id="743375"/>
    <lineage>
        <taxon>Eukaryota</taxon>
        <taxon>Metazoa</taxon>
        <taxon>Ecdysozoa</taxon>
        <taxon>Arthropoda</taxon>
        <taxon>Hexapoda</taxon>
        <taxon>Insecta</taxon>
        <taxon>Pterygota</taxon>
        <taxon>Neoptera</taxon>
        <taxon>Endopterygota</taxon>
        <taxon>Hymenoptera</taxon>
        <taxon>Apocrita</taxon>
        <taxon>Aculeata</taxon>
        <taxon>Vespoidea</taxon>
        <taxon>Vespidae</taxon>
        <taxon>Polistinae</taxon>
        <taxon>Polistini</taxon>
        <taxon>Polistes</taxon>
    </lineage>
</organism>
<evidence type="ECO:0000256" key="3">
    <source>
        <dbReference type="ARBA" id="ARBA00022692"/>
    </source>
</evidence>
<feature type="compositionally biased region" description="Low complexity" evidence="6">
    <location>
        <begin position="1043"/>
        <end position="1053"/>
    </location>
</feature>
<dbReference type="Proteomes" id="UP000694924">
    <property type="component" value="Unplaced"/>
</dbReference>
<dbReference type="PANTHER" id="PTHR23302:SF40">
    <property type="entry name" value="TRANSMEMBRANE CHANNEL-LIKE PROTEIN"/>
    <property type="match status" value="1"/>
</dbReference>
<protein>
    <submittedName>
        <fullName evidence="10">Transmembrane channel-like protein 2</fullName>
    </submittedName>
</protein>
<evidence type="ECO:0000256" key="7">
    <source>
        <dbReference type="SAM" id="Phobius"/>
    </source>
</evidence>
<proteinExistence type="inferred from homology"/>
<feature type="transmembrane region" description="Helical" evidence="7">
    <location>
        <begin position="555"/>
        <end position="574"/>
    </location>
</feature>
<evidence type="ECO:0000256" key="1">
    <source>
        <dbReference type="ARBA" id="ARBA00004141"/>
    </source>
</evidence>
<dbReference type="RefSeq" id="XP_015185067.1">
    <property type="nucleotide sequence ID" value="XM_015329581.1"/>
</dbReference>
<feature type="compositionally biased region" description="Acidic residues" evidence="6">
    <location>
        <begin position="65"/>
        <end position="80"/>
    </location>
</feature>
<feature type="transmembrane region" description="Helical" evidence="7">
    <location>
        <begin position="834"/>
        <end position="857"/>
    </location>
</feature>
<keyword evidence="9" id="KW-1185">Reference proteome</keyword>
<feature type="transmembrane region" description="Helical" evidence="7">
    <location>
        <begin position="253"/>
        <end position="277"/>
    </location>
</feature>
<evidence type="ECO:0000256" key="6">
    <source>
        <dbReference type="SAM" id="MobiDB-lite"/>
    </source>
</evidence>
<feature type="transmembrane region" description="Helical" evidence="7">
    <location>
        <begin position="331"/>
        <end position="350"/>
    </location>
</feature>
<comment type="subcellular location">
    <subcellularLocation>
        <location evidence="1">Membrane</location>
        <topology evidence="1">Multi-pass membrane protein</topology>
    </subcellularLocation>
</comment>
<evidence type="ECO:0000313" key="10">
    <source>
        <dbReference type="RefSeq" id="XP_015185067.1"/>
    </source>
</evidence>
<sequence>MERKRIPGILRRIETNCSLIDKPSVTFFNVKHQNKESVMSEIRELDDERTAINQSEMLNKLNIDEHEEQEECDEREEDDYSASASAIILRRNSSKRLSKRKRRTSSPFMVEGEDSNVIRRPSSAYTNSSVETGISIDEGGTQEQIFEKLKLHKEVLNGVKEEPWPLRKKMKLVRQAKLYVRKHEGVLKEKLAQNRNTKDVVARVSLLITKKWQYFRREFINLETWLIPWELRIKEIESHFGSAVASYFTFLRWLFWINFVITITLTAFVAVPEMLIADVKLAGERKIMPKEESMKSNHLMTLWEFEGILRYSPFFYGWYTNYDSKKSYRLPLAYFVTNLVVYTYSFVVILRKMAKNSRLSKLTEKEDECAFSWKLFTGWDFMIGNPETAHNRLASIIVSFKETLLEEAEKEKDKKRNWKIILTRSFVNVSVLLLLTLSAFIVVKVVARSAEAEETNNWWTQNEITLVMSLISYIFPIIFEVLGLLENYHPRKQLRVQLARIMVLHLLNLYTLIFALFSKISSMKNSSIELIPAKRNCTLTPVECVGNFIDSESSAVTLASLSLMLMGSVAYANITDHSIKQDQSDGIMNKFTVQYDGLIKQFLSDDTQFNYYHGDYNSNSEEYYDGNSIIDNISNIDDESNYTWSTTTMIDNEIVNETLRMIDYNLNMEMNNQNNGNKQMIMCYERVCTNHITQKEVPVQKLDLKTRKEMRRLCWETMYGQELAKLTVMDLVMTIGATLGMDFFRAVFVRYMNNCWCWDLEKQFPQYGDFKIAENILHLVNNQGMVWMGMFFSPGLAMLNLLKLGILMYLRSWAVLTCNVPHEIVFRASRSNNFYFALLLMMLFLCVLPVGYAIVWVEPSWHCGPFSGYPRIYMFATESLKDSLPEVIKPCLDYISSASMVIPLIVLMTLIIYYMVSLTGSLREANNDLKIQLRQERTEERRKLFKIAEKRQKAIDAPLFTRWKQILPVLPSSNSNKCKNSTDDSYTVIVIEKPDELAMNERKYSITSEEVGITDCEPESLPHDSNLHQQHASNKTCYKVQDSASNSLESSSSKKNTMK</sequence>
<feature type="region of interest" description="Disordered" evidence="6">
    <location>
        <begin position="59"/>
        <end position="85"/>
    </location>
</feature>
<name>A0ABM1IXY0_POLDO</name>
<reference evidence="10" key="1">
    <citation type="submission" date="2025-08" db="UniProtKB">
        <authorList>
            <consortium name="RefSeq"/>
        </authorList>
    </citation>
    <scope>IDENTIFICATION</scope>
    <source>
        <tissue evidence="10">Whole body</tissue>
    </source>
</reference>
<comment type="similarity">
    <text evidence="2">Belongs to the TMC family.</text>
</comment>
<feature type="domain" description="TMC" evidence="8">
    <location>
        <begin position="714"/>
        <end position="829"/>
    </location>
</feature>
<accession>A0ABM1IXY0</accession>
<feature type="transmembrane region" description="Helical" evidence="7">
    <location>
        <begin position="425"/>
        <end position="446"/>
    </location>
</feature>
<feature type="transmembrane region" description="Helical" evidence="7">
    <location>
        <begin position="497"/>
        <end position="517"/>
    </location>
</feature>
<feature type="compositionally biased region" description="Polar residues" evidence="6">
    <location>
        <begin position="1027"/>
        <end position="1036"/>
    </location>
</feature>
<keyword evidence="5 7" id="KW-0472">Membrane</keyword>
<evidence type="ECO:0000256" key="5">
    <source>
        <dbReference type="ARBA" id="ARBA00023136"/>
    </source>
</evidence>
<dbReference type="PANTHER" id="PTHR23302">
    <property type="entry name" value="TRANSMEMBRANE CHANNEL-RELATED"/>
    <property type="match status" value="1"/>
</dbReference>
<gene>
    <name evidence="10" type="primary">LOC107070986</name>
</gene>
<dbReference type="InterPro" id="IPR038900">
    <property type="entry name" value="TMC"/>
</dbReference>
<feature type="transmembrane region" description="Helical" evidence="7">
    <location>
        <begin position="728"/>
        <end position="748"/>
    </location>
</feature>
<dbReference type="InterPro" id="IPR012496">
    <property type="entry name" value="TMC_dom"/>
</dbReference>
<feature type="transmembrane region" description="Helical" evidence="7">
    <location>
        <begin position="894"/>
        <end position="916"/>
    </location>
</feature>
<dbReference type="Pfam" id="PF07810">
    <property type="entry name" value="TMC"/>
    <property type="match status" value="1"/>
</dbReference>
<evidence type="ECO:0000313" key="9">
    <source>
        <dbReference type="Proteomes" id="UP000694924"/>
    </source>
</evidence>
<feature type="region of interest" description="Disordered" evidence="6">
    <location>
        <begin position="1017"/>
        <end position="1059"/>
    </location>
</feature>
<keyword evidence="3 7" id="KW-0812">Transmembrane</keyword>
<evidence type="ECO:0000256" key="4">
    <source>
        <dbReference type="ARBA" id="ARBA00022989"/>
    </source>
</evidence>
<evidence type="ECO:0000256" key="2">
    <source>
        <dbReference type="ARBA" id="ARBA00006510"/>
    </source>
</evidence>
<feature type="transmembrane region" description="Helical" evidence="7">
    <location>
        <begin position="466"/>
        <end position="485"/>
    </location>
</feature>